<dbReference type="STRING" id="1658765.Msub_13091"/>
<evidence type="ECO:0000256" key="1">
    <source>
        <dbReference type="SAM" id="Phobius"/>
    </source>
</evidence>
<evidence type="ECO:0000313" key="3">
    <source>
        <dbReference type="Proteomes" id="UP000036102"/>
    </source>
</evidence>
<protein>
    <submittedName>
        <fullName evidence="2">Uncharacterized protein</fullName>
    </submittedName>
</protein>
<feature type="transmembrane region" description="Helical" evidence="1">
    <location>
        <begin position="95"/>
        <end position="116"/>
    </location>
</feature>
<dbReference type="AlphaFoldDB" id="A0A0J7JFD2"/>
<keyword evidence="3" id="KW-1185">Reference proteome</keyword>
<name>A0A0J7JFD2_9GAMM</name>
<feature type="transmembrane region" description="Helical" evidence="1">
    <location>
        <begin position="59"/>
        <end position="75"/>
    </location>
</feature>
<accession>A0A0J7JFD2</accession>
<reference evidence="2 3" key="1">
    <citation type="submission" date="2015-06" db="EMBL/GenBank/DDBJ databases">
        <title>Marinobacter subterrani, a genetically tractable neutrophilic iron-oxidizing strain isolated from the Soudan Iron Mine.</title>
        <authorList>
            <person name="Bonis B.M."/>
            <person name="Gralnick J.A."/>
        </authorList>
    </citation>
    <scope>NUCLEOTIDE SEQUENCE [LARGE SCALE GENOMIC DNA]</scope>
    <source>
        <strain evidence="2 3">JG233</strain>
    </source>
</reference>
<dbReference type="EMBL" id="LFBU01000001">
    <property type="protein sequence ID" value="KMQ76877.1"/>
    <property type="molecule type" value="Genomic_DNA"/>
</dbReference>
<gene>
    <name evidence="2" type="ORF">Msub_13091</name>
</gene>
<evidence type="ECO:0000313" key="2">
    <source>
        <dbReference type="EMBL" id="KMQ76877.1"/>
    </source>
</evidence>
<keyword evidence="1" id="KW-0472">Membrane</keyword>
<dbReference type="PATRIC" id="fig|1658765.3.peg.3122"/>
<comment type="caution">
    <text evidence="2">The sequence shown here is derived from an EMBL/GenBank/DDBJ whole genome shotgun (WGS) entry which is preliminary data.</text>
</comment>
<proteinExistence type="predicted"/>
<feature type="transmembrane region" description="Helical" evidence="1">
    <location>
        <begin position="31"/>
        <end position="52"/>
    </location>
</feature>
<keyword evidence="1" id="KW-1133">Transmembrane helix</keyword>
<keyword evidence="1" id="KW-0812">Transmembrane</keyword>
<sequence>MVAERIRSVGDSSATRNGALAVLRGFGVSPMWSPLSISVALTLTLLPGLGSAVYCRQPCPLPFALLVLFAGFFWREPEPTAAPEALADATGWASWLRFGGLIAAMCAGVFVFSQMYDMSYARSVTMSCLSAVVAG</sequence>
<dbReference type="Proteomes" id="UP000036102">
    <property type="component" value="Unassembled WGS sequence"/>
</dbReference>
<organism evidence="2 3">
    <name type="scientific">Marinobacter subterrani</name>
    <dbReference type="NCBI Taxonomy" id="1658765"/>
    <lineage>
        <taxon>Bacteria</taxon>
        <taxon>Pseudomonadati</taxon>
        <taxon>Pseudomonadota</taxon>
        <taxon>Gammaproteobacteria</taxon>
        <taxon>Pseudomonadales</taxon>
        <taxon>Marinobacteraceae</taxon>
        <taxon>Marinobacter</taxon>
    </lineage>
</organism>